<accession>A0ABT7U6R5</accession>
<comment type="caution">
    <text evidence="1">The sequence shown here is derived from an EMBL/GenBank/DDBJ whole genome shotgun (WGS) entry which is preliminary data.</text>
</comment>
<sequence>MKIISFKVENKYRGITLKGVCQVIAPTTYMLTMEAPYSGLVKTEHFFAGYGSFDEDSIENIKSRAAFGLRMLYEQHLDIQLEYDSYKKLFNEWKQHEERLQHLKRQAISYKETTDKGTALLDFYQEALIMEAHHLFEQLCNKYEIKPLSLSPSVLQTSIEIIEKNQPLNK</sequence>
<dbReference type="EMBL" id="JAUDCF010000025">
    <property type="protein sequence ID" value="MDM8146216.1"/>
    <property type="molecule type" value="Genomic_DNA"/>
</dbReference>
<proteinExistence type="predicted"/>
<gene>
    <name evidence="1" type="ORF">QUW02_09850</name>
</gene>
<keyword evidence="2" id="KW-1185">Reference proteome</keyword>
<organism evidence="1 2">
    <name type="scientific">Bacteroides eggerthii</name>
    <dbReference type="NCBI Taxonomy" id="28111"/>
    <lineage>
        <taxon>Bacteria</taxon>
        <taxon>Pseudomonadati</taxon>
        <taxon>Bacteroidota</taxon>
        <taxon>Bacteroidia</taxon>
        <taxon>Bacteroidales</taxon>
        <taxon>Bacteroidaceae</taxon>
        <taxon>Bacteroides</taxon>
    </lineage>
</organism>
<evidence type="ECO:0000313" key="2">
    <source>
        <dbReference type="Proteomes" id="UP001228403"/>
    </source>
</evidence>
<evidence type="ECO:0000313" key="1">
    <source>
        <dbReference type="EMBL" id="MDM8146216.1"/>
    </source>
</evidence>
<reference evidence="1 2" key="1">
    <citation type="submission" date="2023-06" db="EMBL/GenBank/DDBJ databases">
        <authorList>
            <person name="Zeman M."/>
            <person name="Kubasova T."/>
            <person name="Jahodarova E."/>
            <person name="Nykrynova M."/>
            <person name="Rychlik I."/>
        </authorList>
    </citation>
    <scope>NUCLEOTIDE SEQUENCE [LARGE SCALE GENOMIC DNA]</scope>
    <source>
        <strain evidence="1 2">ET4</strain>
    </source>
</reference>
<protein>
    <submittedName>
        <fullName evidence="1">Uncharacterized protein</fullName>
    </submittedName>
</protein>
<dbReference type="Proteomes" id="UP001228403">
    <property type="component" value="Unassembled WGS sequence"/>
</dbReference>
<reference evidence="2" key="2">
    <citation type="submission" date="2023-07" db="EMBL/GenBank/DDBJ databases">
        <title>Identification and characterization of horizontal gene transfer across gut microbiota members of farm animals based on homology search.</title>
        <authorList>
            <person name="Schwarzerova J."/>
            <person name="Nykrynova M."/>
            <person name="Jureckova K."/>
            <person name="Cejkova D."/>
            <person name="Rychlik I."/>
        </authorList>
    </citation>
    <scope>NUCLEOTIDE SEQUENCE [LARGE SCALE GENOMIC DNA]</scope>
    <source>
        <strain evidence="2">ET4</strain>
    </source>
</reference>
<name>A0ABT7U6R5_9BACE</name>